<dbReference type="Proteomes" id="UP000866496">
    <property type="component" value="Unassembled WGS sequence"/>
</dbReference>
<organism evidence="1 2">
    <name type="scientific">Legionella pneumophila</name>
    <dbReference type="NCBI Taxonomy" id="446"/>
    <lineage>
        <taxon>Bacteria</taxon>
        <taxon>Pseudomonadati</taxon>
        <taxon>Pseudomonadota</taxon>
        <taxon>Gammaproteobacteria</taxon>
        <taxon>Legionellales</taxon>
        <taxon>Legionellaceae</taxon>
        <taxon>Legionella</taxon>
    </lineage>
</organism>
<gene>
    <name evidence="1" type="ORF">JBJ86_12050</name>
</gene>
<dbReference type="AlphaFoldDB" id="A0AAN5PI36"/>
<dbReference type="EMBL" id="DACWHX010000015">
    <property type="protein sequence ID" value="HAU1880969.1"/>
    <property type="molecule type" value="Genomic_DNA"/>
</dbReference>
<name>A0AAN5PI36_LEGPN</name>
<protein>
    <submittedName>
        <fullName evidence="1">Uncharacterized protein</fullName>
    </submittedName>
</protein>
<sequence length="59" mass="6928">MPSLFKITKHTDPVMLFIIFIISQARTMDERIFQDLLKPPVSLLKKFLIRSFSLSKLPH</sequence>
<proteinExistence type="predicted"/>
<accession>A0AAN5PI36</accession>
<evidence type="ECO:0000313" key="1">
    <source>
        <dbReference type="EMBL" id="HAU1880969.1"/>
    </source>
</evidence>
<evidence type="ECO:0000313" key="2">
    <source>
        <dbReference type="Proteomes" id="UP000866496"/>
    </source>
</evidence>
<reference evidence="1" key="2">
    <citation type="submission" date="2019-10" db="EMBL/GenBank/DDBJ databases">
        <authorList>
            <consortium name="NCBI Pathogen Detection Project"/>
        </authorList>
    </citation>
    <scope>NUCLEOTIDE SEQUENCE</scope>
    <source>
        <strain evidence="1">AZ00058701</strain>
    </source>
</reference>
<reference evidence="1" key="1">
    <citation type="journal article" date="2018" name="Genome Biol.">
        <title>SKESA: strategic k-mer extension for scrupulous assemblies.</title>
        <authorList>
            <person name="Souvorov A."/>
            <person name="Agarwala R."/>
            <person name="Lipman D.J."/>
        </authorList>
    </citation>
    <scope>NUCLEOTIDE SEQUENCE</scope>
    <source>
        <strain evidence="1">AZ00058701</strain>
    </source>
</reference>
<comment type="caution">
    <text evidence="1">The sequence shown here is derived from an EMBL/GenBank/DDBJ whole genome shotgun (WGS) entry which is preliminary data.</text>
</comment>